<evidence type="ECO:0008006" key="3">
    <source>
        <dbReference type="Google" id="ProtNLM"/>
    </source>
</evidence>
<dbReference type="AlphaFoldDB" id="A0A2M7RFM8"/>
<dbReference type="EMBL" id="PFME01000041">
    <property type="protein sequence ID" value="PIY95548.1"/>
    <property type="molecule type" value="Genomic_DNA"/>
</dbReference>
<name>A0A2M7RFM8_9BACT</name>
<comment type="caution">
    <text evidence="1">The sequence shown here is derived from an EMBL/GenBank/DDBJ whole genome shotgun (WGS) entry which is preliminary data.</text>
</comment>
<protein>
    <recommendedName>
        <fullName evidence="3">3'-5' exonuclease</fullName>
    </recommendedName>
</protein>
<evidence type="ECO:0000313" key="1">
    <source>
        <dbReference type="EMBL" id="PIY95548.1"/>
    </source>
</evidence>
<organism evidence="1 2">
    <name type="scientific">Candidatus Jorgensenbacteria bacterium CG_4_10_14_0_8_um_filter_39_13</name>
    <dbReference type="NCBI Taxonomy" id="1974589"/>
    <lineage>
        <taxon>Bacteria</taxon>
        <taxon>Candidatus Joergenseniibacteriota</taxon>
    </lineage>
</organism>
<sequence>MAKLIFDIETVGEDFDSLDETTRNSLTQWIKKEAENEQEYKQALEDLKNRLGFSPLTGQVVVIGV</sequence>
<evidence type="ECO:0000313" key="2">
    <source>
        <dbReference type="Proteomes" id="UP000230238"/>
    </source>
</evidence>
<gene>
    <name evidence="1" type="ORF">COY65_03020</name>
</gene>
<dbReference type="Proteomes" id="UP000230238">
    <property type="component" value="Unassembled WGS sequence"/>
</dbReference>
<feature type="non-terminal residue" evidence="1">
    <location>
        <position position="65"/>
    </location>
</feature>
<proteinExistence type="predicted"/>
<accession>A0A2M7RFM8</accession>
<reference evidence="2" key="1">
    <citation type="submission" date="2017-09" db="EMBL/GenBank/DDBJ databases">
        <title>Depth-based differentiation of microbial function through sediment-hosted aquifers and enrichment of novel symbionts in the deep terrestrial subsurface.</title>
        <authorList>
            <person name="Probst A.J."/>
            <person name="Ladd B."/>
            <person name="Jarett J.K."/>
            <person name="Geller-Mcgrath D.E."/>
            <person name="Sieber C.M.K."/>
            <person name="Emerson J.B."/>
            <person name="Anantharaman K."/>
            <person name="Thomas B.C."/>
            <person name="Malmstrom R."/>
            <person name="Stieglmeier M."/>
            <person name="Klingl A."/>
            <person name="Woyke T."/>
            <person name="Ryan C.M."/>
            <person name="Banfield J.F."/>
        </authorList>
    </citation>
    <scope>NUCLEOTIDE SEQUENCE [LARGE SCALE GENOMIC DNA]</scope>
</reference>